<evidence type="ECO:0000256" key="1">
    <source>
        <dbReference type="SAM" id="Coils"/>
    </source>
</evidence>
<keyword evidence="2" id="KW-0812">Transmembrane</keyword>
<organism evidence="3 4">
    <name type="scientific">Caenorhabditis elegans</name>
    <dbReference type="NCBI Taxonomy" id="6239"/>
    <lineage>
        <taxon>Eukaryota</taxon>
        <taxon>Metazoa</taxon>
        <taxon>Ecdysozoa</taxon>
        <taxon>Nematoda</taxon>
        <taxon>Chromadorea</taxon>
        <taxon>Rhabditida</taxon>
        <taxon>Rhabditina</taxon>
        <taxon>Rhabditomorpha</taxon>
        <taxon>Rhabditoidea</taxon>
        <taxon>Rhabditidae</taxon>
        <taxon>Peloderinae</taxon>
        <taxon>Caenorhabditis</taxon>
    </lineage>
</organism>
<dbReference type="AlphaFoldDB" id="O44759"/>
<dbReference type="OrthoDB" id="5808232at2759"/>
<evidence type="ECO:0000313" key="4">
    <source>
        <dbReference type="Proteomes" id="UP000001940"/>
    </source>
</evidence>
<gene>
    <name evidence="3" type="ORF">CELE_T12F5.2</name>
    <name evidence="3 5" type="ORF">T12F5.2</name>
</gene>
<protein>
    <submittedName>
        <fullName evidence="3">RING-type domain-containing protein</fullName>
    </submittedName>
</protein>
<dbReference type="eggNOG" id="ENOG502TDFC">
    <property type="taxonomic scope" value="Eukaryota"/>
</dbReference>
<dbReference type="KEGG" id="cel:CELE_T12F5.2"/>
<dbReference type="PaxDb" id="6239-T12F5.2"/>
<dbReference type="HOGENOM" id="CLU_064152_0_0_1"/>
<dbReference type="WormBase" id="T12F5.2">
    <property type="protein sequence ID" value="CE13597"/>
    <property type="gene ID" value="WBGene00020467"/>
</dbReference>
<feature type="transmembrane region" description="Helical" evidence="2">
    <location>
        <begin position="264"/>
        <end position="288"/>
    </location>
</feature>
<evidence type="ECO:0000256" key="2">
    <source>
        <dbReference type="SAM" id="Phobius"/>
    </source>
</evidence>
<dbReference type="CTD" id="188456"/>
<dbReference type="FunCoup" id="O44759">
    <property type="interactions" value="812"/>
</dbReference>
<evidence type="ECO:0000313" key="5">
    <source>
        <dbReference type="WormBase" id="T12F5.2"/>
    </source>
</evidence>
<dbReference type="InParanoid" id="O44759"/>
<accession>O44759</accession>
<sequence length="329" mass="38067">MSLVPASFYQNVDIIRDVKFNMKPTCSICMEEFDAIVPKDLRCMTCSSCKMSGSETSFHICRECTIQHHEYDIHTFIDQEPSIHPDAFTICSTCVLKDHNTTHHTVIEYLPIRLNYQLRMNTKSADVLKTRVHKDFSDAMTILSSLPILVKKKECEVAKIAEFMTRAKNTESLTQIFKTFEREMKNIIKILEALKRDGGKLKDTVEQTVKRLEDDNEKIDIAHCLQEFVDLKEHLKIPEMVQIPQDTDLPIIDETLQKEESKKYTIGSVIVSIFSAIFNWLCMFFKFISQMIFGTGSTYYKNVSTEHINLHILAPIFINLICILILYVF</sequence>
<evidence type="ECO:0000313" key="3">
    <source>
        <dbReference type="EMBL" id="CCD69783.1"/>
    </source>
</evidence>
<dbReference type="PhylomeDB" id="O44759"/>
<keyword evidence="4" id="KW-1185">Reference proteome</keyword>
<dbReference type="Proteomes" id="UP000001940">
    <property type="component" value="Chromosome I"/>
</dbReference>
<dbReference type="GeneID" id="188456"/>
<feature type="coiled-coil region" evidence="1">
    <location>
        <begin position="177"/>
        <end position="222"/>
    </location>
</feature>
<proteinExistence type="predicted"/>
<dbReference type="Bgee" id="WBGene00020467">
    <property type="expression patterns" value="Expressed in adult organism and 3 other cell types or tissues"/>
</dbReference>
<name>O44759_CAEEL</name>
<feature type="transmembrane region" description="Helical" evidence="2">
    <location>
        <begin position="308"/>
        <end position="328"/>
    </location>
</feature>
<dbReference type="EMBL" id="BX284601">
    <property type="protein sequence ID" value="CCD69783.1"/>
    <property type="molecule type" value="Genomic_DNA"/>
</dbReference>
<reference evidence="3 4" key="1">
    <citation type="journal article" date="1998" name="Science">
        <title>Genome sequence of the nematode C. elegans: a platform for investigating biology.</title>
        <authorList>
            <consortium name="The C. elegans sequencing consortium"/>
            <person name="Sulson J.E."/>
            <person name="Waterston R."/>
        </authorList>
    </citation>
    <scope>NUCLEOTIDE SEQUENCE [LARGE SCALE GENOMIC DNA]</scope>
    <source>
        <strain evidence="3 4">Bristol N2</strain>
    </source>
</reference>
<keyword evidence="2" id="KW-1133">Transmembrane helix</keyword>
<keyword evidence="2" id="KW-0472">Membrane</keyword>
<dbReference type="PIR" id="T32760">
    <property type="entry name" value="T32760"/>
</dbReference>
<dbReference type="UCSC" id="T12F5.2">
    <property type="organism name" value="c. elegans"/>
</dbReference>
<keyword evidence="1" id="KW-0175">Coiled coil</keyword>
<dbReference type="AGR" id="WB:WBGene00020467"/>
<dbReference type="SMR" id="O44759"/>
<dbReference type="RefSeq" id="NP_491208.1">
    <property type="nucleotide sequence ID" value="NM_058807.4"/>
</dbReference>